<evidence type="ECO:0000256" key="6">
    <source>
        <dbReference type="ARBA" id="ARBA00023054"/>
    </source>
</evidence>
<evidence type="ECO:0000256" key="2">
    <source>
        <dbReference type="ARBA" id="ARBA00022490"/>
    </source>
</evidence>
<keyword evidence="2" id="KW-0963">Cytoplasm</keyword>
<dbReference type="InterPro" id="IPR036961">
    <property type="entry name" value="Kinesin_motor_dom_sf"/>
</dbReference>
<evidence type="ECO:0000256" key="1">
    <source>
        <dbReference type="ARBA" id="ARBA00004245"/>
    </source>
</evidence>
<dbReference type="Gene3D" id="3.40.850.10">
    <property type="entry name" value="Kinesin motor domain"/>
    <property type="match status" value="1"/>
</dbReference>
<keyword evidence="3" id="KW-0493">Microtubule</keyword>
<accession>A0A7J6QXD0</accession>
<dbReference type="Pfam" id="PF16183">
    <property type="entry name" value="Kinesin_assoc"/>
    <property type="match status" value="1"/>
</dbReference>
<dbReference type="Pfam" id="PF00225">
    <property type="entry name" value="Kinesin"/>
    <property type="match status" value="1"/>
</dbReference>
<dbReference type="SUPFAM" id="SSF52540">
    <property type="entry name" value="P-loop containing nucleoside triphosphate hydrolases"/>
    <property type="match status" value="1"/>
</dbReference>
<dbReference type="PROSITE" id="PS00411">
    <property type="entry name" value="KINESIN_MOTOR_1"/>
    <property type="match status" value="1"/>
</dbReference>
<evidence type="ECO:0000256" key="10">
    <source>
        <dbReference type="SAM" id="Coils"/>
    </source>
</evidence>
<keyword evidence="4 9" id="KW-0547">Nucleotide-binding</keyword>
<keyword evidence="6 10" id="KW-0175">Coiled coil</keyword>
<dbReference type="PROSITE" id="PS50067">
    <property type="entry name" value="KINESIN_MOTOR_2"/>
    <property type="match status" value="1"/>
</dbReference>
<comment type="similarity">
    <text evidence="9">Belongs to the TRAFAC class myosin-kinesin ATPase superfamily. Kinesin family.</text>
</comment>
<dbReference type="Gene3D" id="2.60.200.20">
    <property type="match status" value="1"/>
</dbReference>
<feature type="domain" description="Kinesin motor" evidence="12">
    <location>
        <begin position="22"/>
        <end position="373"/>
    </location>
</feature>
<dbReference type="SUPFAM" id="SSF49879">
    <property type="entry name" value="SMAD/FHA domain"/>
    <property type="match status" value="1"/>
</dbReference>
<dbReference type="InterPro" id="IPR001752">
    <property type="entry name" value="Kinesin_motor_dom"/>
</dbReference>
<dbReference type="InterPro" id="IPR019821">
    <property type="entry name" value="Kinesin_motor_CS"/>
</dbReference>
<dbReference type="EMBL" id="JABANM010027021">
    <property type="protein sequence ID" value="KAF4712000.1"/>
    <property type="molecule type" value="Genomic_DNA"/>
</dbReference>
<feature type="binding site" evidence="9">
    <location>
        <begin position="117"/>
        <end position="124"/>
    </location>
    <ligand>
        <name>ATP</name>
        <dbReference type="ChEBI" id="CHEBI:30616"/>
    </ligand>
</feature>
<dbReference type="PRINTS" id="PR00380">
    <property type="entry name" value="KINESINHEAVY"/>
</dbReference>
<keyword evidence="7 9" id="KW-0505">Motor protein</keyword>
<feature type="compositionally biased region" description="Basic and acidic residues" evidence="11">
    <location>
        <begin position="870"/>
        <end position="892"/>
    </location>
</feature>
<dbReference type="PANTHER" id="PTHR47117">
    <property type="entry name" value="STAR-RELATED LIPID TRANSFER PROTEIN 9"/>
    <property type="match status" value="1"/>
</dbReference>
<evidence type="ECO:0000259" key="12">
    <source>
        <dbReference type="PROSITE" id="PS50067"/>
    </source>
</evidence>
<dbReference type="AlphaFoldDB" id="A0A7J6QXD0"/>
<gene>
    <name evidence="13" type="ORF">FOZ62_032269</name>
</gene>
<dbReference type="InterPro" id="IPR027417">
    <property type="entry name" value="P-loop_NTPase"/>
</dbReference>
<keyword evidence="8" id="KW-0206">Cytoskeleton</keyword>
<name>A0A7J6QXD0_PEROL</name>
<feature type="compositionally biased region" description="Basic and acidic residues" evidence="11">
    <location>
        <begin position="915"/>
        <end position="958"/>
    </location>
</feature>
<feature type="coiled-coil region" evidence="10">
    <location>
        <begin position="381"/>
        <end position="408"/>
    </location>
</feature>
<dbReference type="SMART" id="SM00129">
    <property type="entry name" value="KISc"/>
    <property type="match status" value="1"/>
</dbReference>
<dbReference type="GO" id="GO:0005524">
    <property type="term" value="F:ATP binding"/>
    <property type="evidence" value="ECO:0007669"/>
    <property type="project" value="UniProtKB-UniRule"/>
</dbReference>
<evidence type="ECO:0000256" key="11">
    <source>
        <dbReference type="SAM" id="MobiDB-lite"/>
    </source>
</evidence>
<proteinExistence type="inferred from homology"/>
<dbReference type="GO" id="GO:0007018">
    <property type="term" value="P:microtubule-based movement"/>
    <property type="evidence" value="ECO:0007669"/>
    <property type="project" value="InterPro"/>
</dbReference>
<evidence type="ECO:0000313" key="14">
    <source>
        <dbReference type="Proteomes" id="UP000574390"/>
    </source>
</evidence>
<comment type="caution">
    <text evidence="13">The sequence shown here is derived from an EMBL/GenBank/DDBJ whole genome shotgun (WGS) entry which is preliminary data.</text>
</comment>
<dbReference type="GO" id="GO:0008017">
    <property type="term" value="F:microtubule binding"/>
    <property type="evidence" value="ECO:0007669"/>
    <property type="project" value="InterPro"/>
</dbReference>
<dbReference type="Proteomes" id="UP000574390">
    <property type="component" value="Unassembled WGS sequence"/>
</dbReference>
<sequence length="1158" mass="127462">MVRPTPATAASASTTGGGVADNIRVAVRLRSYPHNMLMLRAGKDACRSPMVMIDNDTDVRITTERGAERSFGYDYAFDSSDRSLPNYATQEIVYDNIGHTIVENCMKGFNGCLFAYGQTGSGKSYTMAGCDMEEGIIPRINGAIFSAEATAKLQQIRVWVSYLEIYNEHLHDLLADSSEAGKDLSVMEHPSLGVYVKGATEVVVRSEEDIERMLEYGLKRRAEGATNMNAHSSRSHAVFRIKLECKHRAGPTVSSRVNLIDLAGSERQGKTGATGIRLKEAGAINQSLSALGMVIKQLSEAQTKRMDSGSSGAASASSATTWIPFRSSKLTFLLKDSLVGNSKTFMIACISPASTEAEETLSTLRFASSVKKIKTVAKVNVDHKDEQIKSLQNEISALRSQLQFQSMSRSNSQVDMLSLELDERQQLVAELKKSYDTQLAASEEILRLREEALDDMGLSSNEINTAFGVAHDTPYMLNISEDPMLSGCLLYYLKTDEETTIGSADTNNIVLHGLAIPPQLCIISNIGDAELRLSVPERVLEAGGRLIINGKAVGDGDPPHTLKHLDRVVFGRAHMMRIMIPKLAKKSAAAVTDGPSTRRRATLMMRPTVLEEEEHEQYAADLAEDDSSEAYQELRHYIEELRLKLSSEKLDGFLKVLKTACPLIDEANDLSTELRPSRHYKFEAELIWDVFNSEPEDLIVIRLIEYTESSADAEAALRPKVLYYWGLSKFMQRLELMRDLYHQVTMGYLKKDSVLSGEYLATPEGKEVWARLLSGESSLRAQQEFSNRLSQNRDLNRLQAAMTSVVKAHPNQSDGGGPMRRQTRVLSSMIGDAKLILQAPSPSGGAPTPRRRSSASESPVKKIASTTSLGRERRGTAVSFDSKDSVTQKDDTNGLLRTHFNDVKKMLANALGEMKSRRECEASSDEVKRRNETLEMENKDLQKRVTELEEGQRHRDSSPRAVRMRAPPRPQSAPLIQPAVFTQSAPPLTPTSRPVAFARTPFSLASAPSPLKTPLARFSVAHRYPLGVQPNLLSSQREVAVVSFGRFIDSQLGGPHTAFSKFDIYCRKQVSLSEFDSGLATLASAYRIAPGRDPSLPPTTFGCETAVLFGYLDCLEKGSLTIDDFLYASACGTAHGRGLPLPESPIKVSRMGPPMMNS</sequence>
<organism evidence="13 14">
    <name type="scientific">Perkinsus olseni</name>
    <name type="common">Perkinsus atlanticus</name>
    <dbReference type="NCBI Taxonomy" id="32597"/>
    <lineage>
        <taxon>Eukaryota</taxon>
        <taxon>Sar</taxon>
        <taxon>Alveolata</taxon>
        <taxon>Perkinsozoa</taxon>
        <taxon>Perkinsea</taxon>
        <taxon>Perkinsida</taxon>
        <taxon>Perkinsidae</taxon>
        <taxon>Perkinsus</taxon>
    </lineage>
</organism>
<dbReference type="InterPro" id="IPR032405">
    <property type="entry name" value="Kinesin_assoc"/>
</dbReference>
<dbReference type="GO" id="GO:0005874">
    <property type="term" value="C:microtubule"/>
    <property type="evidence" value="ECO:0007669"/>
    <property type="project" value="UniProtKB-KW"/>
</dbReference>
<comment type="subcellular location">
    <subcellularLocation>
        <location evidence="1">Cytoplasm</location>
        <location evidence="1">Cytoskeleton</location>
    </subcellularLocation>
</comment>
<keyword evidence="5 9" id="KW-0067">ATP-binding</keyword>
<feature type="region of interest" description="Disordered" evidence="11">
    <location>
        <begin position="837"/>
        <end position="892"/>
    </location>
</feature>
<evidence type="ECO:0000256" key="3">
    <source>
        <dbReference type="ARBA" id="ARBA00022701"/>
    </source>
</evidence>
<reference evidence="13 14" key="1">
    <citation type="submission" date="2020-04" db="EMBL/GenBank/DDBJ databases">
        <title>Perkinsus olseni comparative genomics.</title>
        <authorList>
            <person name="Bogema D.R."/>
        </authorList>
    </citation>
    <scope>NUCLEOTIDE SEQUENCE [LARGE SCALE GENOMIC DNA]</scope>
    <source>
        <strain evidence="13">ATCC PRA-205</strain>
    </source>
</reference>
<evidence type="ECO:0000256" key="7">
    <source>
        <dbReference type="ARBA" id="ARBA00023175"/>
    </source>
</evidence>
<dbReference type="InterPro" id="IPR008984">
    <property type="entry name" value="SMAD_FHA_dom_sf"/>
</dbReference>
<evidence type="ECO:0000256" key="9">
    <source>
        <dbReference type="PROSITE-ProRule" id="PRU00283"/>
    </source>
</evidence>
<dbReference type="Gene3D" id="6.10.250.2520">
    <property type="match status" value="1"/>
</dbReference>
<evidence type="ECO:0000256" key="5">
    <source>
        <dbReference type="ARBA" id="ARBA00022840"/>
    </source>
</evidence>
<evidence type="ECO:0000313" key="13">
    <source>
        <dbReference type="EMBL" id="KAF4712000.1"/>
    </source>
</evidence>
<evidence type="ECO:0000256" key="8">
    <source>
        <dbReference type="ARBA" id="ARBA00023212"/>
    </source>
</evidence>
<evidence type="ECO:0000256" key="4">
    <source>
        <dbReference type="ARBA" id="ARBA00022741"/>
    </source>
</evidence>
<protein>
    <recommendedName>
        <fullName evidence="12">Kinesin motor domain-containing protein</fullName>
    </recommendedName>
</protein>
<feature type="region of interest" description="Disordered" evidence="11">
    <location>
        <begin position="915"/>
        <end position="973"/>
    </location>
</feature>
<dbReference type="GO" id="GO:0003777">
    <property type="term" value="F:microtubule motor activity"/>
    <property type="evidence" value="ECO:0007669"/>
    <property type="project" value="InterPro"/>
</dbReference>